<dbReference type="SUPFAM" id="SSF53474">
    <property type="entry name" value="alpha/beta-Hydrolases"/>
    <property type="match status" value="1"/>
</dbReference>
<dbReference type="HOGENOM" id="CLU_020336_50_2_11"/>
<proteinExistence type="predicted"/>
<name>F4CLW6_PSEUX</name>
<evidence type="ECO:0000256" key="1">
    <source>
        <dbReference type="ARBA" id="ARBA00022801"/>
    </source>
</evidence>
<dbReference type="KEGG" id="pdx:Psed_6146"/>
<protein>
    <submittedName>
        <fullName evidence="3">Alpha/beta hydrolase fold protein</fullName>
    </submittedName>
</protein>
<evidence type="ECO:0000313" key="4">
    <source>
        <dbReference type="Proteomes" id="UP000007809"/>
    </source>
</evidence>
<dbReference type="AlphaFoldDB" id="F4CLW6"/>
<dbReference type="GO" id="GO:0016787">
    <property type="term" value="F:hydrolase activity"/>
    <property type="evidence" value="ECO:0007669"/>
    <property type="project" value="UniProtKB-KW"/>
</dbReference>
<gene>
    <name evidence="3" type="ordered locus">Psed_6146</name>
</gene>
<dbReference type="Gene3D" id="3.40.50.1820">
    <property type="entry name" value="alpha/beta hydrolase"/>
    <property type="match status" value="1"/>
</dbReference>
<keyword evidence="4" id="KW-1185">Reference proteome</keyword>
<dbReference type="InterPro" id="IPR000073">
    <property type="entry name" value="AB_hydrolase_1"/>
</dbReference>
<keyword evidence="1 3" id="KW-0378">Hydrolase</keyword>
<dbReference type="PRINTS" id="PR00412">
    <property type="entry name" value="EPOXHYDRLASE"/>
</dbReference>
<dbReference type="InterPro" id="IPR000639">
    <property type="entry name" value="Epox_hydrolase-like"/>
</dbReference>
<dbReference type="PANTHER" id="PTHR43798">
    <property type="entry name" value="MONOACYLGLYCEROL LIPASE"/>
    <property type="match status" value="1"/>
</dbReference>
<feature type="domain" description="AB hydrolase-1" evidence="2">
    <location>
        <begin position="22"/>
        <end position="255"/>
    </location>
</feature>
<dbReference type="Pfam" id="PF12697">
    <property type="entry name" value="Abhydrolase_6"/>
    <property type="match status" value="1"/>
</dbReference>
<organism evidence="3 4">
    <name type="scientific">Pseudonocardia dioxanivorans (strain ATCC 55486 / DSM 44775 / JCM 13855 / CB1190)</name>
    <dbReference type="NCBI Taxonomy" id="675635"/>
    <lineage>
        <taxon>Bacteria</taxon>
        <taxon>Bacillati</taxon>
        <taxon>Actinomycetota</taxon>
        <taxon>Actinomycetes</taxon>
        <taxon>Pseudonocardiales</taxon>
        <taxon>Pseudonocardiaceae</taxon>
        <taxon>Pseudonocardia</taxon>
    </lineage>
</organism>
<dbReference type="STRING" id="675635.Psed_6146"/>
<evidence type="ECO:0000313" key="3">
    <source>
        <dbReference type="EMBL" id="AEA28248.1"/>
    </source>
</evidence>
<dbReference type="InterPro" id="IPR050266">
    <property type="entry name" value="AB_hydrolase_sf"/>
</dbReference>
<dbReference type="EMBL" id="CP002593">
    <property type="protein sequence ID" value="AEA28248.1"/>
    <property type="molecule type" value="Genomic_DNA"/>
</dbReference>
<accession>F4CLW6</accession>
<dbReference type="GO" id="GO:0016020">
    <property type="term" value="C:membrane"/>
    <property type="evidence" value="ECO:0007669"/>
    <property type="project" value="TreeGrafter"/>
</dbReference>
<dbReference type="InterPro" id="IPR029058">
    <property type="entry name" value="AB_hydrolase_fold"/>
</dbReference>
<dbReference type="PANTHER" id="PTHR43798:SF31">
    <property type="entry name" value="AB HYDROLASE SUPERFAMILY PROTEIN YCLE"/>
    <property type="match status" value="1"/>
</dbReference>
<dbReference type="PRINTS" id="PR00111">
    <property type="entry name" value="ABHYDROLASE"/>
</dbReference>
<sequence length="275" mass="29822">MPITTCGAVSVHHEETGAGPTIVWIPGTGLYGRSWSPQTDHFSDRYRCLTVDLRGAGSEGPLDDLTVAELARDVAEWMDAVGVGPAIVVGLSLGSAVAQELALARPDLVHALGLVATWSSTAREHHIRRHFESRLYALENGPLDVFAQFAFWMSAPAVVDREPDLQREVETLLGEYTSRNPPGTAAHFRADLSHETRDRLGTITCPTLVVHGDQDLITLPWYNRAVAEAVPGARLEIVPDAGHLVWLERPAELNRLLDDFLAEIAADLAASRGSG</sequence>
<evidence type="ECO:0000259" key="2">
    <source>
        <dbReference type="Pfam" id="PF12697"/>
    </source>
</evidence>
<reference evidence="3 4" key="1">
    <citation type="journal article" date="2011" name="J. Bacteriol.">
        <title>Genome sequence of the 1,4-dioxane-degrading Pseudonocardia dioxanivorans strain CB1190.</title>
        <authorList>
            <person name="Sales C.M."/>
            <person name="Mahendra S."/>
            <person name="Grostern A."/>
            <person name="Parales R.E."/>
            <person name="Goodwin L.A."/>
            <person name="Woyke T."/>
            <person name="Nolan M."/>
            <person name="Lapidus A."/>
            <person name="Chertkov O."/>
            <person name="Ovchinnikova G."/>
            <person name="Sczyrba A."/>
            <person name="Alvarez-Cohen L."/>
        </authorList>
    </citation>
    <scope>NUCLEOTIDE SEQUENCE [LARGE SCALE GENOMIC DNA]</scope>
    <source>
        <strain evidence="4">ATCC 55486 / DSM 44775 / JCM 13855 / CB1190</strain>
    </source>
</reference>
<dbReference type="Proteomes" id="UP000007809">
    <property type="component" value="Chromosome"/>
</dbReference>
<dbReference type="eggNOG" id="COG2267">
    <property type="taxonomic scope" value="Bacteria"/>
</dbReference>